<reference evidence="2 3" key="1">
    <citation type="submission" date="2018-08" db="EMBL/GenBank/DDBJ databases">
        <title>Genome and evolution of the arbuscular mycorrhizal fungus Diversispora epigaea (formerly Glomus versiforme) and its bacterial endosymbionts.</title>
        <authorList>
            <person name="Sun X."/>
            <person name="Fei Z."/>
            <person name="Harrison M."/>
        </authorList>
    </citation>
    <scope>NUCLEOTIDE SEQUENCE [LARGE SCALE GENOMIC DNA]</scope>
    <source>
        <strain evidence="2 3">IT104</strain>
    </source>
</reference>
<gene>
    <name evidence="2" type="ORF">Glove_114g220</name>
</gene>
<evidence type="ECO:0000256" key="1">
    <source>
        <dbReference type="SAM" id="MobiDB-lite"/>
    </source>
</evidence>
<dbReference type="Proteomes" id="UP000266861">
    <property type="component" value="Unassembled WGS sequence"/>
</dbReference>
<comment type="caution">
    <text evidence="2">The sequence shown here is derived from an EMBL/GenBank/DDBJ whole genome shotgun (WGS) entry which is preliminary data.</text>
</comment>
<evidence type="ECO:0000313" key="2">
    <source>
        <dbReference type="EMBL" id="RHZ82034.1"/>
    </source>
</evidence>
<feature type="compositionally biased region" description="Low complexity" evidence="1">
    <location>
        <begin position="64"/>
        <end position="73"/>
    </location>
</feature>
<sequence>MKTKWMERCQMVLAWEKEEGIEGKSKWKQKKRKEINKRKQIPNGEYADTKAKLKRGEWRKCGDNNNNNNNNNNRSEGTNDDEEPTMMKNQ</sequence>
<feature type="compositionally biased region" description="Basic and acidic residues" evidence="1">
    <location>
        <begin position="47"/>
        <end position="62"/>
    </location>
</feature>
<feature type="compositionally biased region" description="Basic residues" evidence="1">
    <location>
        <begin position="26"/>
        <end position="40"/>
    </location>
</feature>
<proteinExistence type="predicted"/>
<protein>
    <submittedName>
        <fullName evidence="2">Uncharacterized protein</fullName>
    </submittedName>
</protein>
<dbReference type="EMBL" id="PQFF01000106">
    <property type="protein sequence ID" value="RHZ82034.1"/>
    <property type="molecule type" value="Genomic_DNA"/>
</dbReference>
<evidence type="ECO:0000313" key="3">
    <source>
        <dbReference type="Proteomes" id="UP000266861"/>
    </source>
</evidence>
<accession>A0A397JA18</accession>
<dbReference type="AlphaFoldDB" id="A0A397JA18"/>
<name>A0A397JA18_9GLOM</name>
<feature type="region of interest" description="Disordered" evidence="1">
    <location>
        <begin position="21"/>
        <end position="90"/>
    </location>
</feature>
<organism evidence="2 3">
    <name type="scientific">Diversispora epigaea</name>
    <dbReference type="NCBI Taxonomy" id="1348612"/>
    <lineage>
        <taxon>Eukaryota</taxon>
        <taxon>Fungi</taxon>
        <taxon>Fungi incertae sedis</taxon>
        <taxon>Mucoromycota</taxon>
        <taxon>Glomeromycotina</taxon>
        <taxon>Glomeromycetes</taxon>
        <taxon>Diversisporales</taxon>
        <taxon>Diversisporaceae</taxon>
        <taxon>Diversispora</taxon>
    </lineage>
</organism>
<keyword evidence="3" id="KW-1185">Reference proteome</keyword>